<dbReference type="PANTHER" id="PTHR46361:SF3">
    <property type="entry name" value="ELECTRON CARRIER_ PROTEIN DISULFIDE OXIDOREDUCTASE"/>
    <property type="match status" value="1"/>
</dbReference>
<dbReference type="EMBL" id="JAAWWK010000004">
    <property type="protein sequence ID" value="NKI18117.1"/>
    <property type="molecule type" value="Genomic_DNA"/>
</dbReference>
<evidence type="ECO:0000259" key="2">
    <source>
        <dbReference type="Pfam" id="PF04784"/>
    </source>
</evidence>
<dbReference type="Proteomes" id="UP000765845">
    <property type="component" value="Unassembled WGS sequence"/>
</dbReference>
<sequence length="275" mass="31280">MAATQTVRCKRGGQLLIALIIAVAAPAVAQVQHDGFSQLLADHVQPSVGGHSSRVNYRALKEDSARLDRYLTVLSAVSPAQYAAFDRREKMAFLINAYNAFTLRLVLDHYPGITSIKDIGGWFSSPWKLRFIPLLGDKLSLDDIEHQRLREPGVFDDPRIHFAVNCASVGCPSLREEAYTAEALDRQLDDQAQRFMSDRSRNRYNPQRQRLEVSKIFDWYEDDFTRGYRGHHSLKGFLAGFSQQLADEPSARNAIREKQLSVSFTDYDWRLNDSQ</sequence>
<name>A0ABX1GIB0_9GAMM</name>
<protein>
    <submittedName>
        <fullName evidence="3">DUF547 domain-containing protein</fullName>
    </submittedName>
</protein>
<proteinExistence type="predicted"/>
<evidence type="ECO:0000256" key="1">
    <source>
        <dbReference type="SAM" id="SignalP"/>
    </source>
</evidence>
<dbReference type="InterPro" id="IPR006869">
    <property type="entry name" value="DUF547"/>
</dbReference>
<keyword evidence="4" id="KW-1185">Reference proteome</keyword>
<dbReference type="RefSeq" id="WP_168450647.1">
    <property type="nucleotide sequence ID" value="NZ_JAAWWK010000004.1"/>
</dbReference>
<feature type="domain" description="DUF547" evidence="2">
    <location>
        <begin position="85"/>
        <end position="195"/>
    </location>
</feature>
<dbReference type="Pfam" id="PF04784">
    <property type="entry name" value="DUF547"/>
    <property type="match status" value="1"/>
</dbReference>
<evidence type="ECO:0000313" key="3">
    <source>
        <dbReference type="EMBL" id="NKI18117.1"/>
    </source>
</evidence>
<accession>A0ABX1GIB0</accession>
<organism evidence="3 4">
    <name type="scientific">Spongiibacter thalassae</name>
    <dbReference type="NCBI Taxonomy" id="2721624"/>
    <lineage>
        <taxon>Bacteria</taxon>
        <taxon>Pseudomonadati</taxon>
        <taxon>Pseudomonadota</taxon>
        <taxon>Gammaproteobacteria</taxon>
        <taxon>Cellvibrionales</taxon>
        <taxon>Spongiibacteraceae</taxon>
        <taxon>Spongiibacter</taxon>
    </lineage>
</organism>
<dbReference type="PANTHER" id="PTHR46361">
    <property type="entry name" value="ELECTRON CARRIER/ PROTEIN DISULFIDE OXIDOREDUCTASE"/>
    <property type="match status" value="1"/>
</dbReference>
<feature type="chain" id="PRO_5047465377" evidence="1">
    <location>
        <begin position="30"/>
        <end position="275"/>
    </location>
</feature>
<keyword evidence="1" id="KW-0732">Signal</keyword>
<feature type="signal peptide" evidence="1">
    <location>
        <begin position="1"/>
        <end position="29"/>
    </location>
</feature>
<gene>
    <name evidence="3" type="ORF">HCU74_11945</name>
</gene>
<reference evidence="3 4" key="1">
    <citation type="submission" date="2020-04" db="EMBL/GenBank/DDBJ databases">
        <authorList>
            <person name="Yoon J."/>
        </authorList>
    </citation>
    <scope>NUCLEOTIDE SEQUENCE [LARGE SCALE GENOMIC DNA]</scope>
    <source>
        <strain evidence="3 4">KMU-166</strain>
    </source>
</reference>
<comment type="caution">
    <text evidence="3">The sequence shown here is derived from an EMBL/GenBank/DDBJ whole genome shotgun (WGS) entry which is preliminary data.</text>
</comment>
<evidence type="ECO:0000313" key="4">
    <source>
        <dbReference type="Proteomes" id="UP000765845"/>
    </source>
</evidence>